<evidence type="ECO:0000313" key="2">
    <source>
        <dbReference type="Proteomes" id="UP000076079"/>
    </source>
</evidence>
<gene>
    <name evidence="1" type="ORF">LuPra_02761</name>
</gene>
<dbReference type="Proteomes" id="UP000076079">
    <property type="component" value="Chromosome"/>
</dbReference>
<evidence type="ECO:0000313" key="1">
    <source>
        <dbReference type="EMBL" id="AMY09542.1"/>
    </source>
</evidence>
<keyword evidence="2" id="KW-1185">Reference proteome</keyword>
<reference evidence="2" key="2">
    <citation type="submission" date="2016-04" db="EMBL/GenBank/DDBJ databases">
        <title>First Complete Genome Sequence of a Subdivision 6 Acidobacterium.</title>
        <authorList>
            <person name="Huang S."/>
            <person name="Vieira S."/>
            <person name="Bunk B."/>
            <person name="Riedel T."/>
            <person name="Sproeer C."/>
            <person name="Overmann J."/>
        </authorList>
    </citation>
    <scope>NUCLEOTIDE SEQUENCE [LARGE SCALE GENOMIC DNA]</scope>
    <source>
        <strain evidence="2">DSM 100886 HEG_-6_39</strain>
    </source>
</reference>
<dbReference type="AlphaFoldDB" id="A0A143PLS0"/>
<dbReference type="InterPro" id="IPR011989">
    <property type="entry name" value="ARM-like"/>
</dbReference>
<dbReference type="STRING" id="1855912.LuPra_02761"/>
<dbReference type="SUPFAM" id="SSF48371">
    <property type="entry name" value="ARM repeat"/>
    <property type="match status" value="1"/>
</dbReference>
<accession>A0A143PLS0</accession>
<proteinExistence type="predicted"/>
<dbReference type="InterPro" id="IPR016024">
    <property type="entry name" value="ARM-type_fold"/>
</dbReference>
<dbReference type="EMBL" id="CP015136">
    <property type="protein sequence ID" value="AMY09542.1"/>
    <property type="molecule type" value="Genomic_DNA"/>
</dbReference>
<dbReference type="Gene3D" id="1.25.10.10">
    <property type="entry name" value="Leucine-rich Repeat Variant"/>
    <property type="match status" value="2"/>
</dbReference>
<dbReference type="KEGG" id="abac:LuPra_02761"/>
<protein>
    <submittedName>
        <fullName evidence="1">Putative oxidoreductase/HEAT repeat-containing protein</fullName>
    </submittedName>
</protein>
<reference evidence="1 2" key="1">
    <citation type="journal article" date="2016" name="Genome Announc.">
        <title>First Complete Genome Sequence of a Subdivision 6 Acidobacterium Strain.</title>
        <authorList>
            <person name="Huang S."/>
            <person name="Vieira S."/>
            <person name="Bunk B."/>
            <person name="Riedel T."/>
            <person name="Sproer C."/>
            <person name="Overmann J."/>
        </authorList>
    </citation>
    <scope>NUCLEOTIDE SEQUENCE [LARGE SCALE GENOMIC DNA]</scope>
    <source>
        <strain evidence="2">DSM 100886 HEG_-6_39</strain>
    </source>
</reference>
<sequence length="475" mass="51371">MAGFDPSTEDYRWESPQIARLADAVSSRLNDPDPKVRAAAVGVLHGRELMPEQRRATCVGGAQRAMRVEGGQAYLSDTTVQRLSALVRDPDREVRSSVRLALFSGATVDDAYVDLLSEAGEDTELDVRTGWYVGMQRIGADVERAVAVAERLTTAPVPTRREGCQAIALWEAEAQLFDSLQSWEAQETDPATKACLGEVVTRHAQRLTYLKANAPALARVRALELLVEGVTDMAQAVPQVREALRDADALVRVAGLRLVVDWTIGQLEFDVDETDSFGGLGVPALRTVTLDDFSTQIAALMNDTEPGIQGVAMELFSKADLMRQLGPRLQSAELGPSVDMPTLSPPVVARLSSVPATADAFVRQVAARTLLRYAPVDAAHITRVIEGLTSAQAEIAEEAASSIQRLGSHQRLLTSFMSRIGRLAPSARHQAVQGVATLLLIDDGRDRLEAWAKDEGTSPLARDLRALLDELPGGR</sequence>
<name>A0A143PLS0_LUTPR</name>
<organism evidence="1 2">
    <name type="scientific">Luteitalea pratensis</name>
    <dbReference type="NCBI Taxonomy" id="1855912"/>
    <lineage>
        <taxon>Bacteria</taxon>
        <taxon>Pseudomonadati</taxon>
        <taxon>Acidobacteriota</taxon>
        <taxon>Vicinamibacteria</taxon>
        <taxon>Vicinamibacterales</taxon>
        <taxon>Vicinamibacteraceae</taxon>
        <taxon>Luteitalea</taxon>
    </lineage>
</organism>